<feature type="domain" description="CBS" evidence="2">
    <location>
        <begin position="8"/>
        <end position="68"/>
    </location>
</feature>
<accession>A0A9D1GQF2</accession>
<keyword evidence="1" id="KW-0129">CBS domain</keyword>
<evidence type="ECO:0000256" key="1">
    <source>
        <dbReference type="PROSITE-ProRule" id="PRU00703"/>
    </source>
</evidence>
<evidence type="ECO:0000313" key="4">
    <source>
        <dbReference type="Proteomes" id="UP000886758"/>
    </source>
</evidence>
<organism evidence="3 4">
    <name type="scientific">Candidatus Pelethenecus faecipullorum</name>
    <dbReference type="NCBI Taxonomy" id="2840900"/>
    <lineage>
        <taxon>Bacteria</taxon>
        <taxon>Bacillati</taxon>
        <taxon>Mycoplasmatota</taxon>
        <taxon>Mollicutes</taxon>
        <taxon>Candidatus Pelethenecus</taxon>
    </lineage>
</organism>
<dbReference type="InterPro" id="IPR000644">
    <property type="entry name" value="CBS_dom"/>
</dbReference>
<reference evidence="3" key="1">
    <citation type="submission" date="2020-10" db="EMBL/GenBank/DDBJ databases">
        <authorList>
            <person name="Gilroy R."/>
        </authorList>
    </citation>
    <scope>NUCLEOTIDE SEQUENCE</scope>
    <source>
        <strain evidence="3">ChiW17-6978</strain>
    </source>
</reference>
<dbReference type="Proteomes" id="UP000886758">
    <property type="component" value="Unassembled WGS sequence"/>
</dbReference>
<evidence type="ECO:0000259" key="2">
    <source>
        <dbReference type="PROSITE" id="PS51371"/>
    </source>
</evidence>
<dbReference type="InterPro" id="IPR046342">
    <property type="entry name" value="CBS_dom_sf"/>
</dbReference>
<dbReference type="CDD" id="cd09834">
    <property type="entry name" value="CBS_pair_bac"/>
    <property type="match status" value="1"/>
</dbReference>
<comment type="caution">
    <text evidence="3">The sequence shown here is derived from an EMBL/GenBank/DDBJ whole genome shotgun (WGS) entry which is preliminary data.</text>
</comment>
<dbReference type="EMBL" id="DVLF01000088">
    <property type="protein sequence ID" value="HIT49930.1"/>
    <property type="molecule type" value="Genomic_DNA"/>
</dbReference>
<dbReference type="Pfam" id="PF00571">
    <property type="entry name" value="CBS"/>
    <property type="match status" value="2"/>
</dbReference>
<dbReference type="Gene3D" id="3.10.580.10">
    <property type="entry name" value="CBS-domain"/>
    <property type="match status" value="1"/>
</dbReference>
<dbReference type="PROSITE" id="PS51371">
    <property type="entry name" value="CBS"/>
    <property type="match status" value="1"/>
</dbReference>
<proteinExistence type="predicted"/>
<evidence type="ECO:0000313" key="3">
    <source>
        <dbReference type="EMBL" id="HIT49930.1"/>
    </source>
</evidence>
<reference evidence="3" key="2">
    <citation type="journal article" date="2021" name="PeerJ">
        <title>Extensive microbial diversity within the chicken gut microbiome revealed by metagenomics and culture.</title>
        <authorList>
            <person name="Gilroy R."/>
            <person name="Ravi A."/>
            <person name="Getino M."/>
            <person name="Pursley I."/>
            <person name="Horton D.L."/>
            <person name="Alikhan N.F."/>
            <person name="Baker D."/>
            <person name="Gharbi K."/>
            <person name="Hall N."/>
            <person name="Watson M."/>
            <person name="Adriaenssens E.M."/>
            <person name="Foster-Nyarko E."/>
            <person name="Jarju S."/>
            <person name="Secka A."/>
            <person name="Antonio M."/>
            <person name="Oren A."/>
            <person name="Chaudhuri R.R."/>
            <person name="La Ragione R."/>
            <person name="Hildebrand F."/>
            <person name="Pallen M.J."/>
        </authorList>
    </citation>
    <scope>NUCLEOTIDE SEQUENCE</scope>
    <source>
        <strain evidence="3">ChiW17-6978</strain>
    </source>
</reference>
<dbReference type="AlphaFoldDB" id="A0A9D1GQF2"/>
<protein>
    <submittedName>
        <fullName evidence="3">CBS domain-containing protein</fullName>
    </submittedName>
</protein>
<dbReference type="SUPFAM" id="SSF54631">
    <property type="entry name" value="CBS-domain pair"/>
    <property type="match status" value="1"/>
</dbReference>
<sequence length="142" mass="16894">MVNLMFFLTPKSKTFYIDQDSTIRQVLEKMDYHKFTIIPVIDEEGHYITTLSEGDLLRFIKNHCDFDLHMAEEVKIRDIEKYRPYRALDINGAINGVMDLSKEQNFIPMVDDRGMYIGIVKRKDIIDYLYKRVSSELFEKQQ</sequence>
<gene>
    <name evidence="3" type="ORF">IAD46_02780</name>
</gene>
<name>A0A9D1GQF2_9MOLU</name>